<evidence type="ECO:0000313" key="6">
    <source>
        <dbReference type="EMBL" id="CAD7429803.1"/>
    </source>
</evidence>
<dbReference type="GO" id="GO:0008239">
    <property type="term" value="F:dipeptidyl-peptidase activity"/>
    <property type="evidence" value="ECO:0007669"/>
    <property type="project" value="TreeGrafter"/>
</dbReference>
<proteinExistence type="inferred from homology"/>
<reference evidence="6" key="1">
    <citation type="submission" date="2020-11" db="EMBL/GenBank/DDBJ databases">
        <authorList>
            <person name="Tran Van P."/>
        </authorList>
    </citation>
    <scope>NUCLEOTIDE SEQUENCE</scope>
</reference>
<accession>A0A7R9EBY5</accession>
<evidence type="ECO:0000256" key="1">
    <source>
        <dbReference type="ARBA" id="ARBA00011079"/>
    </source>
</evidence>
<dbReference type="GO" id="GO:0070008">
    <property type="term" value="F:serine-type exopeptidase activity"/>
    <property type="evidence" value="ECO:0007669"/>
    <property type="project" value="InterPro"/>
</dbReference>
<dbReference type="EMBL" id="OB794229">
    <property type="protein sequence ID" value="CAD7429803.1"/>
    <property type="molecule type" value="Genomic_DNA"/>
</dbReference>
<dbReference type="InterPro" id="IPR029058">
    <property type="entry name" value="AB_hydrolase_fold"/>
</dbReference>
<gene>
    <name evidence="6" type="ORF">TMSB3V08_LOCUS6579</name>
</gene>
<evidence type="ECO:0000256" key="2">
    <source>
        <dbReference type="ARBA" id="ARBA00022670"/>
    </source>
</evidence>
<dbReference type="PANTHER" id="PTHR11010">
    <property type="entry name" value="PROTEASE S28 PRO-X CARBOXYPEPTIDASE-RELATED"/>
    <property type="match status" value="1"/>
</dbReference>
<sequence>MIGGEGAANATWMVKGTWIDYASQLGALCFNLEHRFYGDSHPTKDMSVKSLRYLSSEQALADLAEFIEAMNDKYKLTSATKWIVFGGSYPGSLAAWLRFKYPHLIHGAVSTSGPLLAKADFQEYYGVVQQSLSTTGNDCVRAIKNATSQIDILLKHEIGLLKLKELFRPCDAIDPTNEADVATLYETLAGNFAGVVQYNKDNRAFEGSRGTNITIDVVCELMSDETIGPAVTRYAAVNSLLLDTYNQTCTDFSYDNMIRSLRNTSWNSSASEGGIRKVILKEFYPHLRGECEKPFWKKINSVHLSEILTSAISLSSTVCEINALEHATTVAGRQWTYQTCTEFGFYQTSSLSPHLFGDDFPLDYFTRQCEDIFGPRFNDTLLEQGINRTNMFYGAYNLQVTNIVFVQGTIDSWHALGITKSISDNEPAIFIEGTAHCANMYPSAPDDPPGLVAARLQIFELVKRWLQ</sequence>
<protein>
    <recommendedName>
        <fullName evidence="7">Serine protease K12H4.7</fullName>
    </recommendedName>
</protein>
<evidence type="ECO:0008006" key="7">
    <source>
        <dbReference type="Google" id="ProtNLM"/>
    </source>
</evidence>
<organism evidence="6">
    <name type="scientific">Timema monikensis</name>
    <dbReference type="NCBI Taxonomy" id="170555"/>
    <lineage>
        <taxon>Eukaryota</taxon>
        <taxon>Metazoa</taxon>
        <taxon>Ecdysozoa</taxon>
        <taxon>Arthropoda</taxon>
        <taxon>Hexapoda</taxon>
        <taxon>Insecta</taxon>
        <taxon>Pterygota</taxon>
        <taxon>Neoptera</taxon>
        <taxon>Polyneoptera</taxon>
        <taxon>Phasmatodea</taxon>
        <taxon>Timematodea</taxon>
        <taxon>Timematoidea</taxon>
        <taxon>Timematidae</taxon>
        <taxon>Timema</taxon>
    </lineage>
</organism>
<evidence type="ECO:0000256" key="5">
    <source>
        <dbReference type="ARBA" id="ARBA00023180"/>
    </source>
</evidence>
<name>A0A7R9EBY5_9NEOP</name>
<dbReference type="PANTHER" id="PTHR11010:SF117">
    <property type="entry name" value="SERINE PROTEASE 16"/>
    <property type="match status" value="1"/>
</dbReference>
<comment type="similarity">
    <text evidence="1">Belongs to the peptidase S28 family.</text>
</comment>
<keyword evidence="2" id="KW-0645">Protease</keyword>
<evidence type="ECO:0000256" key="4">
    <source>
        <dbReference type="ARBA" id="ARBA00022801"/>
    </source>
</evidence>
<dbReference type="InterPro" id="IPR008758">
    <property type="entry name" value="Peptidase_S28"/>
</dbReference>
<keyword evidence="4" id="KW-0378">Hydrolase</keyword>
<dbReference type="SUPFAM" id="SSF53474">
    <property type="entry name" value="alpha/beta-Hydrolases"/>
    <property type="match status" value="1"/>
</dbReference>
<dbReference type="Pfam" id="PF05577">
    <property type="entry name" value="Peptidase_S28"/>
    <property type="match status" value="2"/>
</dbReference>
<dbReference type="AlphaFoldDB" id="A0A7R9EBY5"/>
<evidence type="ECO:0000256" key="3">
    <source>
        <dbReference type="ARBA" id="ARBA00022729"/>
    </source>
</evidence>
<keyword evidence="3" id="KW-0732">Signal</keyword>
<dbReference type="Gene3D" id="3.40.50.1820">
    <property type="entry name" value="alpha/beta hydrolase"/>
    <property type="match status" value="2"/>
</dbReference>
<keyword evidence="5" id="KW-0325">Glycoprotein</keyword>
<dbReference type="GO" id="GO:0006508">
    <property type="term" value="P:proteolysis"/>
    <property type="evidence" value="ECO:0007669"/>
    <property type="project" value="UniProtKB-KW"/>
</dbReference>